<dbReference type="Gene3D" id="3.40.50.1820">
    <property type="entry name" value="alpha/beta hydrolase"/>
    <property type="match status" value="1"/>
</dbReference>
<feature type="transmembrane region" description="Helical" evidence="2">
    <location>
        <begin position="37"/>
        <end position="56"/>
    </location>
</feature>
<keyword evidence="2" id="KW-0812">Transmembrane</keyword>
<dbReference type="FunFam" id="3.40.50.1820:FF:000071">
    <property type="entry name" value="Embryogenesis-associated protein EMB8"/>
    <property type="match status" value="1"/>
</dbReference>
<keyword evidence="5" id="KW-1185">Reference proteome</keyword>
<gene>
    <name evidence="4" type="ORF">ACH5RR_022606</name>
</gene>
<dbReference type="Pfam" id="PF00561">
    <property type="entry name" value="Abhydrolase_1"/>
    <property type="match status" value="1"/>
</dbReference>
<dbReference type="SUPFAM" id="SSF53474">
    <property type="entry name" value="alpha/beta-Hydrolases"/>
    <property type="match status" value="1"/>
</dbReference>
<keyword evidence="2" id="KW-0472">Membrane</keyword>
<dbReference type="InterPro" id="IPR000073">
    <property type="entry name" value="AB_hydrolase_1"/>
</dbReference>
<dbReference type="InterPro" id="IPR029058">
    <property type="entry name" value="AB_hydrolase_fold"/>
</dbReference>
<feature type="transmembrane region" description="Helical" evidence="2">
    <location>
        <begin position="566"/>
        <end position="589"/>
    </location>
</feature>
<protein>
    <recommendedName>
        <fullName evidence="3">AB hydrolase-1 domain-containing protein</fullName>
    </recommendedName>
</protein>
<accession>A0ABD2Z9D9</accession>
<comment type="caution">
    <text evidence="4">The sequence shown here is derived from an EMBL/GenBank/DDBJ whole genome shotgun (WGS) entry which is preliminary data.</text>
</comment>
<dbReference type="PANTHER" id="PTHR10794">
    <property type="entry name" value="ABHYDROLASE DOMAIN-CONTAINING PROTEIN"/>
    <property type="match status" value="1"/>
</dbReference>
<reference evidence="4 5" key="1">
    <citation type="submission" date="2024-11" db="EMBL/GenBank/DDBJ databases">
        <title>A near-complete genome assembly of Cinchona calisaya.</title>
        <authorList>
            <person name="Lian D.C."/>
            <person name="Zhao X.W."/>
            <person name="Wei L."/>
        </authorList>
    </citation>
    <scope>NUCLEOTIDE SEQUENCE [LARGE SCALE GENOMIC DNA]</scope>
    <source>
        <tissue evidence="4">Nenye</tissue>
    </source>
</reference>
<dbReference type="InterPro" id="IPR050960">
    <property type="entry name" value="AB_hydrolase_4_sf"/>
</dbReference>
<evidence type="ECO:0000259" key="3">
    <source>
        <dbReference type="Pfam" id="PF00561"/>
    </source>
</evidence>
<dbReference type="EMBL" id="JBJUIK010000010">
    <property type="protein sequence ID" value="KAL3515704.1"/>
    <property type="molecule type" value="Genomic_DNA"/>
</dbReference>
<dbReference type="GO" id="GO:0016787">
    <property type="term" value="F:hydrolase activity"/>
    <property type="evidence" value="ECO:0007669"/>
    <property type="project" value="UniProtKB-ARBA"/>
</dbReference>
<comment type="similarity">
    <text evidence="1">Belongs to the AB hydrolase superfamily. AB hydrolase 4 family.</text>
</comment>
<proteinExistence type="inferred from homology"/>
<evidence type="ECO:0000313" key="5">
    <source>
        <dbReference type="Proteomes" id="UP001630127"/>
    </source>
</evidence>
<evidence type="ECO:0000313" key="4">
    <source>
        <dbReference type="EMBL" id="KAL3515704.1"/>
    </source>
</evidence>
<sequence length="604" mass="67085">MEDNPTQMDDCLSSIESVPPYELLIKAAVAALRITPISCYILAALLIFLFFLYNFLEIHFLRDFFTGFRGQPVSLTFKSSSPVYQFVASNCKVLHSRYLSTPWLSSPHLQTAFLTFFGSPPAFKYTRQLFKLVDGGTIALDWLMHTDVMKPAVQVNDAVLGDESIPIMIVVPGLTSDSDSPYVRHLAFKMAKYGWNVVVSNHRGLGGVSITSDCFYNAGWTEDIRKVIDHIHRQHPDARLFTVGTSIGANILVKYLGEEGVNTPIIGAAAICSPWDLLICDRFISRRLVQRFYDKALTFGLKGYAQLHQSIFSRLADWEGITKSRSVRDFDNYATCIVGKFETVDTYYRRCSSAAFVGNVMVPLLVISAIDDPVCTREAIPWDECRANKNIILATTQHGGHLAYFEGITAKSVWWVRAAEEFFSVLNSSPLIHRNREMQVPSASPEESSIDQAPYLNVVEDGMVTAIGNGQITDTGHLKDVDIAGHDKAEGAASVVAAVGNGPSTHGRSLKIDNFAKHDEAEDKISDTENSGETPNALLPGRDANDISFLVKRCVNQLSRHSRKSMWLLAYIAIITTWPVVGSALLLFFKKKFRNVFSGTSLRK</sequence>
<evidence type="ECO:0000256" key="1">
    <source>
        <dbReference type="ARBA" id="ARBA00010884"/>
    </source>
</evidence>
<evidence type="ECO:0000256" key="2">
    <source>
        <dbReference type="SAM" id="Phobius"/>
    </source>
</evidence>
<name>A0ABD2Z9D9_9GENT</name>
<dbReference type="PANTHER" id="PTHR10794:SF63">
    <property type="entry name" value="ALPHA_BETA HYDROLASE 1, ISOFORM A"/>
    <property type="match status" value="1"/>
</dbReference>
<dbReference type="AlphaFoldDB" id="A0ABD2Z9D9"/>
<keyword evidence="2" id="KW-1133">Transmembrane helix</keyword>
<dbReference type="Proteomes" id="UP001630127">
    <property type="component" value="Unassembled WGS sequence"/>
</dbReference>
<organism evidence="4 5">
    <name type="scientific">Cinchona calisaya</name>
    <dbReference type="NCBI Taxonomy" id="153742"/>
    <lineage>
        <taxon>Eukaryota</taxon>
        <taxon>Viridiplantae</taxon>
        <taxon>Streptophyta</taxon>
        <taxon>Embryophyta</taxon>
        <taxon>Tracheophyta</taxon>
        <taxon>Spermatophyta</taxon>
        <taxon>Magnoliopsida</taxon>
        <taxon>eudicotyledons</taxon>
        <taxon>Gunneridae</taxon>
        <taxon>Pentapetalae</taxon>
        <taxon>asterids</taxon>
        <taxon>lamiids</taxon>
        <taxon>Gentianales</taxon>
        <taxon>Rubiaceae</taxon>
        <taxon>Cinchonoideae</taxon>
        <taxon>Cinchoneae</taxon>
        <taxon>Cinchona</taxon>
    </lineage>
</organism>
<feature type="domain" description="AB hydrolase-1" evidence="3">
    <location>
        <begin position="166"/>
        <end position="407"/>
    </location>
</feature>